<dbReference type="Pfam" id="PF00168">
    <property type="entry name" value="C2"/>
    <property type="match status" value="1"/>
</dbReference>
<comment type="subcellular location">
    <subcellularLocation>
        <location evidence="1">Membrane</location>
        <topology evidence="1">Single-pass membrane protein</topology>
    </subcellularLocation>
</comment>
<evidence type="ECO:0000256" key="6">
    <source>
        <dbReference type="ARBA" id="ARBA00022737"/>
    </source>
</evidence>
<dbReference type="GO" id="GO:0006869">
    <property type="term" value="P:lipid transport"/>
    <property type="evidence" value="ECO:0007669"/>
    <property type="project" value="UniProtKB-KW"/>
</dbReference>
<evidence type="ECO:0000256" key="8">
    <source>
        <dbReference type="ARBA" id="ARBA00022989"/>
    </source>
</evidence>
<sequence>MGLVSGMVAGLLLGVALMAAWSRMMRRRTTKRVAKAADIKILGSLSRDDLKKLCGDNFPEWVSFQQFEQVKWLNKHLRKLWPCIAQAATLVVKESVEPLLDDYRPPGIKSLNFSRFFLGNVPPKIEGIRIQNLQPGQIIMDIDFRWGGDPSIILAVDSIFASLPIQLKDLQCPHRLVVPLGVNVDTSEMELKPQGRLAVTVVKATCLVNMEMIGNSDPYVVLYIRPMLKVKTKVVDHNLNPEWNETFHLIVEDKETQEVIFEVFIFFFCFNFKPL</sequence>
<dbReference type="Gene3D" id="2.60.40.150">
    <property type="entry name" value="C2 domain"/>
    <property type="match status" value="1"/>
</dbReference>
<dbReference type="GO" id="GO:0046872">
    <property type="term" value="F:metal ion binding"/>
    <property type="evidence" value="ECO:0007669"/>
    <property type="project" value="UniProtKB-KW"/>
</dbReference>
<dbReference type="Pfam" id="PF17047">
    <property type="entry name" value="SMP_LBD"/>
    <property type="match status" value="1"/>
</dbReference>
<feature type="transmembrane region" description="Helical" evidence="12">
    <location>
        <begin position="6"/>
        <end position="22"/>
    </location>
</feature>
<evidence type="ECO:0000256" key="5">
    <source>
        <dbReference type="ARBA" id="ARBA00022723"/>
    </source>
</evidence>
<evidence type="ECO:0000256" key="2">
    <source>
        <dbReference type="ARBA" id="ARBA00006996"/>
    </source>
</evidence>
<evidence type="ECO:0000313" key="16">
    <source>
        <dbReference type="Proteomes" id="UP000604825"/>
    </source>
</evidence>
<comment type="similarity">
    <text evidence="2">Belongs to the synaptotagmin family.</text>
</comment>
<dbReference type="Proteomes" id="UP000604825">
    <property type="component" value="Unassembled WGS sequence"/>
</dbReference>
<dbReference type="PANTHER" id="PTHR10774:SF190">
    <property type="entry name" value="C2 CALCIUM_LIPID-BINDING ENDONUCLEASE_EXONUCLEASE_PHOSPHATASE-RELATED"/>
    <property type="match status" value="1"/>
</dbReference>
<evidence type="ECO:0000256" key="1">
    <source>
        <dbReference type="ARBA" id="ARBA00004167"/>
    </source>
</evidence>
<dbReference type="PROSITE" id="PS51847">
    <property type="entry name" value="SMP"/>
    <property type="match status" value="1"/>
</dbReference>
<dbReference type="PROSITE" id="PS50004">
    <property type="entry name" value="C2"/>
    <property type="match status" value="1"/>
</dbReference>
<dbReference type="InterPro" id="IPR039010">
    <property type="entry name" value="Synaptotagmin_SMP"/>
</dbReference>
<comment type="caution">
    <text evidence="15">The sequence shown here is derived from an EMBL/GenBank/DDBJ whole genome shotgun (WGS) entry which is preliminary data.</text>
</comment>
<dbReference type="InterPro" id="IPR031468">
    <property type="entry name" value="SMP_LBD"/>
</dbReference>
<keyword evidence="6" id="KW-0677">Repeat</keyword>
<keyword evidence="8 12" id="KW-1133">Transmembrane helix</keyword>
<dbReference type="GO" id="GO:0016020">
    <property type="term" value="C:membrane"/>
    <property type="evidence" value="ECO:0007669"/>
    <property type="project" value="UniProtKB-SubCell"/>
</dbReference>
<dbReference type="AlphaFoldDB" id="A0A811MF39"/>
<evidence type="ECO:0000256" key="12">
    <source>
        <dbReference type="SAM" id="Phobius"/>
    </source>
</evidence>
<evidence type="ECO:0000256" key="7">
    <source>
        <dbReference type="ARBA" id="ARBA00022837"/>
    </source>
</evidence>
<dbReference type="InterPro" id="IPR000008">
    <property type="entry name" value="C2_dom"/>
</dbReference>
<proteinExistence type="inferred from homology"/>
<evidence type="ECO:0000259" key="14">
    <source>
        <dbReference type="PROSITE" id="PS51847"/>
    </source>
</evidence>
<keyword evidence="4 12" id="KW-0812">Transmembrane</keyword>
<evidence type="ECO:0000313" key="15">
    <source>
        <dbReference type="EMBL" id="CAD6207749.1"/>
    </source>
</evidence>
<organism evidence="15 16">
    <name type="scientific">Miscanthus lutarioriparius</name>
    <dbReference type="NCBI Taxonomy" id="422564"/>
    <lineage>
        <taxon>Eukaryota</taxon>
        <taxon>Viridiplantae</taxon>
        <taxon>Streptophyta</taxon>
        <taxon>Embryophyta</taxon>
        <taxon>Tracheophyta</taxon>
        <taxon>Spermatophyta</taxon>
        <taxon>Magnoliopsida</taxon>
        <taxon>Liliopsida</taxon>
        <taxon>Poales</taxon>
        <taxon>Poaceae</taxon>
        <taxon>PACMAD clade</taxon>
        <taxon>Panicoideae</taxon>
        <taxon>Andropogonodae</taxon>
        <taxon>Andropogoneae</taxon>
        <taxon>Saccharinae</taxon>
        <taxon>Miscanthus</taxon>
    </lineage>
</organism>
<gene>
    <name evidence="15" type="ORF">NCGR_LOCUS5247</name>
</gene>
<evidence type="ECO:0000256" key="4">
    <source>
        <dbReference type="ARBA" id="ARBA00022692"/>
    </source>
</evidence>
<accession>A0A811MF39</accession>
<evidence type="ECO:0000256" key="11">
    <source>
        <dbReference type="ARBA" id="ARBA00023136"/>
    </source>
</evidence>
<name>A0A811MF39_9POAL</name>
<dbReference type="SMART" id="SM00239">
    <property type="entry name" value="C2"/>
    <property type="match status" value="1"/>
</dbReference>
<dbReference type="GO" id="GO:0005783">
    <property type="term" value="C:endoplasmic reticulum"/>
    <property type="evidence" value="ECO:0007669"/>
    <property type="project" value="TreeGrafter"/>
</dbReference>
<feature type="domain" description="SMP-LTD" evidence="14">
    <location>
        <begin position="66"/>
        <end position="249"/>
    </location>
</feature>
<dbReference type="GO" id="GO:0008289">
    <property type="term" value="F:lipid binding"/>
    <property type="evidence" value="ECO:0007669"/>
    <property type="project" value="UniProtKB-KW"/>
</dbReference>
<keyword evidence="3" id="KW-0813">Transport</keyword>
<dbReference type="SUPFAM" id="SSF49562">
    <property type="entry name" value="C2 domain (Calcium/lipid-binding domain, CaLB)"/>
    <property type="match status" value="1"/>
</dbReference>
<dbReference type="EMBL" id="CAJGYO010000001">
    <property type="protein sequence ID" value="CAD6207749.1"/>
    <property type="molecule type" value="Genomic_DNA"/>
</dbReference>
<keyword evidence="9" id="KW-0445">Lipid transport</keyword>
<evidence type="ECO:0000256" key="10">
    <source>
        <dbReference type="ARBA" id="ARBA00023121"/>
    </source>
</evidence>
<keyword evidence="7" id="KW-0106">Calcium</keyword>
<dbReference type="PANTHER" id="PTHR10774">
    <property type="entry name" value="EXTENDED SYNAPTOTAGMIN-RELATED"/>
    <property type="match status" value="1"/>
</dbReference>
<keyword evidence="10" id="KW-0446">Lipid-binding</keyword>
<dbReference type="InterPro" id="IPR045050">
    <property type="entry name" value="Synaptotagmin_plant"/>
</dbReference>
<evidence type="ECO:0000259" key="13">
    <source>
        <dbReference type="PROSITE" id="PS50004"/>
    </source>
</evidence>
<keyword evidence="5" id="KW-0479">Metal-binding</keyword>
<keyword evidence="16" id="KW-1185">Reference proteome</keyword>
<evidence type="ECO:0000256" key="3">
    <source>
        <dbReference type="ARBA" id="ARBA00022448"/>
    </source>
</evidence>
<dbReference type="InterPro" id="IPR035892">
    <property type="entry name" value="C2_domain_sf"/>
</dbReference>
<keyword evidence="11 12" id="KW-0472">Membrane</keyword>
<evidence type="ECO:0000256" key="9">
    <source>
        <dbReference type="ARBA" id="ARBA00023055"/>
    </source>
</evidence>
<feature type="domain" description="C2" evidence="13">
    <location>
        <begin position="178"/>
        <end position="275"/>
    </location>
</feature>
<dbReference type="OrthoDB" id="67700at2759"/>
<protein>
    <submittedName>
        <fullName evidence="15">Uncharacterized protein</fullName>
    </submittedName>
</protein>
<reference evidence="15" key="1">
    <citation type="submission" date="2020-10" db="EMBL/GenBank/DDBJ databases">
        <authorList>
            <person name="Han B."/>
            <person name="Lu T."/>
            <person name="Zhao Q."/>
            <person name="Huang X."/>
            <person name="Zhao Y."/>
        </authorList>
    </citation>
    <scope>NUCLEOTIDE SEQUENCE</scope>
</reference>